<keyword evidence="2" id="KW-1185">Reference proteome</keyword>
<reference evidence="1 2" key="1">
    <citation type="journal article" date="2019" name="PLoS Biol.">
        <title>Sex chromosomes control vertical transmission of feminizing Wolbachia symbionts in an isopod.</title>
        <authorList>
            <person name="Becking T."/>
            <person name="Chebbi M.A."/>
            <person name="Giraud I."/>
            <person name="Moumen B."/>
            <person name="Laverre T."/>
            <person name="Caubet Y."/>
            <person name="Peccoud J."/>
            <person name="Gilbert C."/>
            <person name="Cordaux R."/>
        </authorList>
    </citation>
    <scope>NUCLEOTIDE SEQUENCE [LARGE SCALE GENOMIC DNA]</scope>
    <source>
        <strain evidence="1">ANa2</strain>
        <tissue evidence="1">Whole body excluding digestive tract and cuticle</tissue>
    </source>
</reference>
<protein>
    <submittedName>
        <fullName evidence="1">Uncharacterized protein</fullName>
    </submittedName>
</protein>
<organism evidence="1 2">
    <name type="scientific">Armadillidium nasatum</name>
    <dbReference type="NCBI Taxonomy" id="96803"/>
    <lineage>
        <taxon>Eukaryota</taxon>
        <taxon>Metazoa</taxon>
        <taxon>Ecdysozoa</taxon>
        <taxon>Arthropoda</taxon>
        <taxon>Crustacea</taxon>
        <taxon>Multicrustacea</taxon>
        <taxon>Malacostraca</taxon>
        <taxon>Eumalacostraca</taxon>
        <taxon>Peracarida</taxon>
        <taxon>Isopoda</taxon>
        <taxon>Oniscidea</taxon>
        <taxon>Crinocheta</taxon>
        <taxon>Armadillidiidae</taxon>
        <taxon>Armadillidium</taxon>
    </lineage>
</organism>
<name>A0A5N5T5B5_9CRUS</name>
<gene>
    <name evidence="1" type="ORF">Anas_10735</name>
</gene>
<evidence type="ECO:0000313" key="1">
    <source>
        <dbReference type="EMBL" id="KAB7501794.1"/>
    </source>
</evidence>
<evidence type="ECO:0000313" key="2">
    <source>
        <dbReference type="Proteomes" id="UP000326759"/>
    </source>
</evidence>
<accession>A0A5N5T5B5</accession>
<sequence>MSNLNDEELFRALGIVVVELCTFIHINRAITFEEARQFITTLSATTSLSVDLIAHAILVVNENFEEFESLVADFIQRFRNEGEVSRGSENREYAQIPMDSTAVELDLPQSLQSQSQASSSQINLSQIDASSSPNLLYNNVQEYECNVSINTLNLSEDKNNNVNVTSNLNDRKVEEHCECSQVASVTGVSEEASDYLNVQINFNNQMLENK</sequence>
<comment type="caution">
    <text evidence="1">The sequence shown here is derived from an EMBL/GenBank/DDBJ whole genome shotgun (WGS) entry which is preliminary data.</text>
</comment>
<dbReference type="Proteomes" id="UP000326759">
    <property type="component" value="Unassembled WGS sequence"/>
</dbReference>
<dbReference type="AlphaFoldDB" id="A0A5N5T5B5"/>
<dbReference type="EMBL" id="SEYY01009497">
    <property type="protein sequence ID" value="KAB7501794.1"/>
    <property type="molecule type" value="Genomic_DNA"/>
</dbReference>
<proteinExistence type="predicted"/>